<dbReference type="EMBL" id="JACHFN010000018">
    <property type="protein sequence ID" value="MBB5235977.1"/>
    <property type="molecule type" value="Genomic_DNA"/>
</dbReference>
<feature type="region of interest" description="Disordered" evidence="1">
    <location>
        <begin position="135"/>
        <end position="157"/>
    </location>
</feature>
<reference evidence="3 4" key="1">
    <citation type="submission" date="2020-08" db="EMBL/GenBank/DDBJ databases">
        <title>Genomic Encyclopedia of Type Strains, Phase IV (KMG-IV): sequencing the most valuable type-strain genomes for metagenomic binning, comparative biology and taxonomic classification.</title>
        <authorList>
            <person name="Goeker M."/>
        </authorList>
    </citation>
    <scope>NUCLEOTIDE SEQUENCE [LARGE SCALE GENOMIC DNA]</scope>
    <source>
        <strain evidence="3 4">DSM 101791</strain>
    </source>
</reference>
<feature type="region of interest" description="Disordered" evidence="1">
    <location>
        <begin position="175"/>
        <end position="217"/>
    </location>
</feature>
<accession>A0A7W8GHX6</accession>
<keyword evidence="2" id="KW-0732">Signal</keyword>
<protein>
    <recommendedName>
        <fullName evidence="5">AMIN domain-containing protein</fullName>
    </recommendedName>
</protein>
<evidence type="ECO:0000313" key="4">
    <source>
        <dbReference type="Proteomes" id="UP000525389"/>
    </source>
</evidence>
<dbReference type="AlphaFoldDB" id="A0A7W8GHX6"/>
<feature type="signal peptide" evidence="2">
    <location>
        <begin position="1"/>
        <end position="27"/>
    </location>
</feature>
<evidence type="ECO:0000256" key="2">
    <source>
        <dbReference type="SAM" id="SignalP"/>
    </source>
</evidence>
<sequence>MKTMPFGRHIALALTLSSLALSVPAAAQTQQYTVEVTLDQLARAPKVITVSPAYQVVLRFPTPISGLSVQTEKQKDYKITPMQNRQVFFIDARVKSGEADMYAVLPDTSILPFRLVIRNQPAGTRVYRVLGEGEVAQGGTPPAATAGTAAGGRATTPAASVAPARAATAQPAARAAVGGTAAPRVPTLPVSGNAPSRPATAPAPQTAPTTQAGGLAAAQGAPLEYRLTTRREGTALVIDYTLKSKAERALVVRHQDLRVLNLSGSVLKVTHLKTPQFGALLPGRTIQGSVRVETPANTNNVILDWPMSNLATRDHYSFRRLLAASR</sequence>
<evidence type="ECO:0008006" key="5">
    <source>
        <dbReference type="Google" id="ProtNLM"/>
    </source>
</evidence>
<dbReference type="Proteomes" id="UP000525389">
    <property type="component" value="Unassembled WGS sequence"/>
</dbReference>
<feature type="chain" id="PRO_5030871550" description="AMIN domain-containing protein" evidence="2">
    <location>
        <begin position="28"/>
        <end position="326"/>
    </location>
</feature>
<gene>
    <name evidence="3" type="ORF">HNQ09_003441</name>
</gene>
<feature type="compositionally biased region" description="Low complexity" evidence="1">
    <location>
        <begin position="198"/>
        <end position="217"/>
    </location>
</feature>
<evidence type="ECO:0000256" key="1">
    <source>
        <dbReference type="SAM" id="MobiDB-lite"/>
    </source>
</evidence>
<comment type="caution">
    <text evidence="3">The sequence shown here is derived from an EMBL/GenBank/DDBJ whole genome shotgun (WGS) entry which is preliminary data.</text>
</comment>
<proteinExistence type="predicted"/>
<organism evidence="3 4">
    <name type="scientific">Deinococcus budaensis</name>
    <dbReference type="NCBI Taxonomy" id="1665626"/>
    <lineage>
        <taxon>Bacteria</taxon>
        <taxon>Thermotogati</taxon>
        <taxon>Deinococcota</taxon>
        <taxon>Deinococci</taxon>
        <taxon>Deinococcales</taxon>
        <taxon>Deinococcaceae</taxon>
        <taxon>Deinococcus</taxon>
    </lineage>
</organism>
<keyword evidence="4" id="KW-1185">Reference proteome</keyword>
<evidence type="ECO:0000313" key="3">
    <source>
        <dbReference type="EMBL" id="MBB5235977.1"/>
    </source>
</evidence>
<dbReference type="RefSeq" id="WP_184031602.1">
    <property type="nucleotide sequence ID" value="NZ_JACHFN010000018.1"/>
</dbReference>
<feature type="compositionally biased region" description="Low complexity" evidence="1">
    <location>
        <begin position="175"/>
        <end position="184"/>
    </location>
</feature>
<name>A0A7W8GHX6_9DEIO</name>
<feature type="compositionally biased region" description="Low complexity" evidence="1">
    <location>
        <begin position="138"/>
        <end position="157"/>
    </location>
</feature>